<dbReference type="InterPro" id="IPR035986">
    <property type="entry name" value="PKD_dom_sf"/>
</dbReference>
<dbReference type="InterPro" id="IPR013783">
    <property type="entry name" value="Ig-like_fold"/>
</dbReference>
<feature type="domain" description="Secretion system C-terminal sorting" evidence="3">
    <location>
        <begin position="510"/>
        <end position="575"/>
    </location>
</feature>
<comment type="caution">
    <text evidence="4">The sequence shown here is derived from an EMBL/GenBank/DDBJ whole genome shotgun (WGS) entry which is preliminary data.</text>
</comment>
<accession>A0A2U2X389</accession>
<dbReference type="Pfam" id="PF18962">
    <property type="entry name" value="Por_Secre_tail"/>
    <property type="match status" value="1"/>
</dbReference>
<dbReference type="EMBL" id="QFRJ01000014">
    <property type="protein sequence ID" value="PWH82248.1"/>
    <property type="molecule type" value="Genomic_DNA"/>
</dbReference>
<dbReference type="SUPFAM" id="SSF49299">
    <property type="entry name" value="PKD domain"/>
    <property type="match status" value="1"/>
</dbReference>
<evidence type="ECO:0000256" key="1">
    <source>
        <dbReference type="ARBA" id="ARBA00022729"/>
    </source>
</evidence>
<evidence type="ECO:0000313" key="4">
    <source>
        <dbReference type="EMBL" id="PWH82248.1"/>
    </source>
</evidence>
<reference evidence="4 5" key="1">
    <citation type="submission" date="2018-05" db="EMBL/GenBank/DDBJ databases">
        <title>Brumimicrobium oceani sp. nov., isolated from coastal sediment.</title>
        <authorList>
            <person name="Kou Y."/>
        </authorList>
    </citation>
    <scope>NUCLEOTIDE SEQUENCE [LARGE SCALE GENOMIC DNA]</scope>
    <source>
        <strain evidence="4 5">C305</strain>
    </source>
</reference>
<name>A0A2U2X389_9FLAO</name>
<dbReference type="NCBIfam" id="TIGR04183">
    <property type="entry name" value="Por_Secre_tail"/>
    <property type="match status" value="1"/>
</dbReference>
<evidence type="ECO:0000313" key="5">
    <source>
        <dbReference type="Proteomes" id="UP000245370"/>
    </source>
</evidence>
<dbReference type="AlphaFoldDB" id="A0A2U2X389"/>
<keyword evidence="5" id="KW-1185">Reference proteome</keyword>
<feature type="signal peptide" evidence="2">
    <location>
        <begin position="1"/>
        <end position="23"/>
    </location>
</feature>
<evidence type="ECO:0000259" key="3">
    <source>
        <dbReference type="Pfam" id="PF18962"/>
    </source>
</evidence>
<feature type="chain" id="PRO_5015781763" description="Secretion system C-terminal sorting domain-containing protein" evidence="2">
    <location>
        <begin position="24"/>
        <end position="577"/>
    </location>
</feature>
<reference evidence="4 5" key="2">
    <citation type="submission" date="2018-05" db="EMBL/GenBank/DDBJ databases">
        <authorList>
            <person name="Lanie J.A."/>
            <person name="Ng W.-L."/>
            <person name="Kazmierczak K.M."/>
            <person name="Andrzejewski T.M."/>
            <person name="Davidsen T.M."/>
            <person name="Wayne K.J."/>
            <person name="Tettelin H."/>
            <person name="Glass J.I."/>
            <person name="Rusch D."/>
            <person name="Podicherti R."/>
            <person name="Tsui H.-C.T."/>
            <person name="Winkler M.E."/>
        </authorList>
    </citation>
    <scope>NUCLEOTIDE SEQUENCE [LARGE SCALE GENOMIC DNA]</scope>
    <source>
        <strain evidence="4 5">C305</strain>
    </source>
</reference>
<organism evidence="4 5">
    <name type="scientific">Brumimicrobium oceani</name>
    <dbReference type="NCBI Taxonomy" id="2100725"/>
    <lineage>
        <taxon>Bacteria</taxon>
        <taxon>Pseudomonadati</taxon>
        <taxon>Bacteroidota</taxon>
        <taxon>Flavobacteriia</taxon>
        <taxon>Flavobacteriales</taxon>
        <taxon>Crocinitomicaceae</taxon>
        <taxon>Brumimicrobium</taxon>
    </lineage>
</organism>
<proteinExistence type="predicted"/>
<dbReference type="OrthoDB" id="1041092at2"/>
<protein>
    <recommendedName>
        <fullName evidence="3">Secretion system C-terminal sorting domain-containing protein</fullName>
    </recommendedName>
</protein>
<keyword evidence="1 2" id="KW-0732">Signal</keyword>
<dbReference type="Gene3D" id="2.60.40.10">
    <property type="entry name" value="Immunoglobulins"/>
    <property type="match status" value="1"/>
</dbReference>
<dbReference type="RefSeq" id="WP_109360477.1">
    <property type="nucleotide sequence ID" value="NZ_QFRJ01000014.1"/>
</dbReference>
<sequence length="577" mass="61216">MKTQFTFLLFILFTAFSFGQTHYNLEIVAEGNFGSTNADVYTVTNTTSPTSTSAGMYQAANSSTGFDVLQDFGVSGNKALIIEKPSGPGRIVIVDYPAFTEVHTFMTTDAPQTLVMASQTKGYVATGNPSGIQYVDIANNSISAITDPNGDISGTSQYMLQANGFIYAQMGSNVVKIDTLIQTVAGVVSPGIGSIEGLVFDDQTNLVWVMNGSGSLISIDVLNNDALGTEVQTGVSSSKLLRIYNSKLYFWNLSNKEMFIYNSVTPSTLPLASSYTSSIGGNAWSFGYGRSFDIDQNTGDFAICSADGFVAPSLFEVVDGTTFTVIDSGSATGVAIANKCRLKTFPAGSTAPVPDLATLPFINAECEVTLTAPTADGGTVTATTTDPLAYSTQGTFTVTWTYTNSVGFTTQTQDVVIDDVIAPVADVTELPDLNISCDSVISTIPTATDNCDGAVAATTVDPLTYATAGTYTINWVYSDAEGNESQQTQSVEVTCSNVGLNEYVIQNVNIYPNPTTDVLNIETDEVNFEGILMNAQGQIVLKLNNENTIHIGNLPKGVYYLQLSGAFGVTTEKIVKN</sequence>
<evidence type="ECO:0000256" key="2">
    <source>
        <dbReference type="SAM" id="SignalP"/>
    </source>
</evidence>
<dbReference type="Proteomes" id="UP000245370">
    <property type="component" value="Unassembled WGS sequence"/>
</dbReference>
<dbReference type="InterPro" id="IPR026444">
    <property type="entry name" value="Secre_tail"/>
</dbReference>
<dbReference type="SUPFAM" id="SSF101898">
    <property type="entry name" value="NHL repeat"/>
    <property type="match status" value="1"/>
</dbReference>
<gene>
    <name evidence="4" type="ORF">DIT68_14180</name>
</gene>